<dbReference type="EC" id="3.1.1.31" evidence="2"/>
<dbReference type="InterPro" id="IPR005900">
    <property type="entry name" value="6-phosphogluconolactonase_DevB"/>
</dbReference>
<keyword evidence="2" id="KW-0378">Hydrolase</keyword>
<dbReference type="GeneID" id="25560021"/>
<dbReference type="PANTHER" id="PTHR11054:SF0">
    <property type="entry name" value="6-PHOSPHOGLUCONOLACTONASE"/>
    <property type="match status" value="1"/>
</dbReference>
<dbReference type="OMA" id="YQLFEFE"/>
<gene>
    <name evidence="4" type="ORF">AMSG_00202</name>
</gene>
<accession>A0A0L0D153</accession>
<dbReference type="NCBIfam" id="TIGR01198">
    <property type="entry name" value="pgl"/>
    <property type="match status" value="1"/>
</dbReference>
<evidence type="ECO:0000256" key="2">
    <source>
        <dbReference type="RuleBase" id="RU365095"/>
    </source>
</evidence>
<name>A0A0L0D153_THETB</name>
<protein>
    <recommendedName>
        <fullName evidence="2">6-phosphogluconolactonase</fullName>
        <shortName evidence="2">6PGL</shortName>
        <ecNumber evidence="2">3.1.1.31</ecNumber>
    </recommendedName>
</protein>
<comment type="catalytic activity">
    <reaction evidence="2">
        <text>6-phospho-D-glucono-1,5-lactone + H2O = 6-phospho-D-gluconate + H(+)</text>
        <dbReference type="Rhea" id="RHEA:12556"/>
        <dbReference type="ChEBI" id="CHEBI:15377"/>
        <dbReference type="ChEBI" id="CHEBI:15378"/>
        <dbReference type="ChEBI" id="CHEBI:57955"/>
        <dbReference type="ChEBI" id="CHEBI:58759"/>
        <dbReference type="EC" id="3.1.1.31"/>
    </reaction>
</comment>
<feature type="domain" description="Glucosamine/galactosamine-6-phosphate isomerase" evidence="3">
    <location>
        <begin position="16"/>
        <end position="245"/>
    </location>
</feature>
<evidence type="ECO:0000259" key="3">
    <source>
        <dbReference type="Pfam" id="PF01182"/>
    </source>
</evidence>
<sequence>MASINNRETLVQVAGDRAAVVEGVRGWLAQAAQKATAAGRPFHVAVSGGGQPALLAEVVASGGDTLALDDWQVWLVDERVVTTESEHSTAAGLADLLAALPPGAGHMLDPTVVRAAISADYAPETLAAVAASYAAAIEAALPATDGVPVFDAILLGLGPDGHTASLFPDSTLLADPAPPIVQYTDCSPKPPPQRVTLSLPVINAAAAVCFIATGASKADVLPTLVGTSKLPPSPALPASLVAPPAGLTWFVDEPAAARLV</sequence>
<dbReference type="Proteomes" id="UP000054408">
    <property type="component" value="Unassembled WGS sequence"/>
</dbReference>
<dbReference type="AlphaFoldDB" id="A0A0L0D153"/>
<dbReference type="InterPro" id="IPR039104">
    <property type="entry name" value="6PGL"/>
</dbReference>
<dbReference type="Pfam" id="PF01182">
    <property type="entry name" value="Glucosamine_iso"/>
    <property type="match status" value="1"/>
</dbReference>
<dbReference type="STRING" id="461836.A0A0L0D153"/>
<evidence type="ECO:0000313" key="4">
    <source>
        <dbReference type="EMBL" id="KNC46084.1"/>
    </source>
</evidence>
<dbReference type="GO" id="GO:0005975">
    <property type="term" value="P:carbohydrate metabolic process"/>
    <property type="evidence" value="ECO:0007669"/>
    <property type="project" value="UniProtKB-UniRule"/>
</dbReference>
<organism evidence="4 5">
    <name type="scientific">Thecamonas trahens ATCC 50062</name>
    <dbReference type="NCBI Taxonomy" id="461836"/>
    <lineage>
        <taxon>Eukaryota</taxon>
        <taxon>Apusozoa</taxon>
        <taxon>Apusomonadida</taxon>
        <taxon>Apusomonadidae</taxon>
        <taxon>Thecamonas</taxon>
    </lineage>
</organism>
<dbReference type="PANTHER" id="PTHR11054">
    <property type="entry name" value="6-PHOSPHOGLUCONOLACTONASE"/>
    <property type="match status" value="1"/>
</dbReference>
<comment type="similarity">
    <text evidence="1 2">Belongs to the glucosamine/galactosamine-6-phosphate isomerase family. 6-phosphogluconolactonase subfamily.</text>
</comment>
<keyword evidence="5" id="KW-1185">Reference proteome</keyword>
<comment type="function">
    <text evidence="2">Hydrolysis of 6-phosphogluconolactone to 6-phosphogluconate.</text>
</comment>
<reference evidence="4 5" key="1">
    <citation type="submission" date="2010-05" db="EMBL/GenBank/DDBJ databases">
        <title>The Genome Sequence of Thecamonas trahens ATCC 50062.</title>
        <authorList>
            <consortium name="The Broad Institute Genome Sequencing Platform"/>
            <person name="Russ C."/>
            <person name="Cuomo C."/>
            <person name="Shea T."/>
            <person name="Young S.K."/>
            <person name="Zeng Q."/>
            <person name="Koehrsen M."/>
            <person name="Haas B."/>
            <person name="Borodovsky M."/>
            <person name="Guigo R."/>
            <person name="Alvarado L."/>
            <person name="Berlin A."/>
            <person name="Bochicchio J."/>
            <person name="Borenstein D."/>
            <person name="Chapman S."/>
            <person name="Chen Z."/>
            <person name="Freedman E."/>
            <person name="Gellesch M."/>
            <person name="Goldberg J."/>
            <person name="Griggs A."/>
            <person name="Gujja S."/>
            <person name="Heilman E."/>
            <person name="Heiman D."/>
            <person name="Hepburn T."/>
            <person name="Howarth C."/>
            <person name="Jen D."/>
            <person name="Larson L."/>
            <person name="Mehta T."/>
            <person name="Park D."/>
            <person name="Pearson M."/>
            <person name="Roberts A."/>
            <person name="Saif S."/>
            <person name="Shenoy N."/>
            <person name="Sisk P."/>
            <person name="Stolte C."/>
            <person name="Sykes S."/>
            <person name="Thomson T."/>
            <person name="Walk T."/>
            <person name="White J."/>
            <person name="Yandava C."/>
            <person name="Burger G."/>
            <person name="Gray M.W."/>
            <person name="Holland P.W.H."/>
            <person name="King N."/>
            <person name="Lang F.B.F."/>
            <person name="Roger A.J."/>
            <person name="Ruiz-Trillo I."/>
            <person name="Lander E."/>
            <person name="Nusbaum C."/>
        </authorList>
    </citation>
    <scope>NUCLEOTIDE SEQUENCE [LARGE SCALE GENOMIC DNA]</scope>
    <source>
        <strain evidence="4 5">ATCC 50062</strain>
    </source>
</reference>
<dbReference type="GO" id="GO:0006098">
    <property type="term" value="P:pentose-phosphate shunt"/>
    <property type="evidence" value="ECO:0007669"/>
    <property type="project" value="UniProtKB-UniPathway"/>
</dbReference>
<dbReference type="EMBL" id="GL349433">
    <property type="protein sequence ID" value="KNC46084.1"/>
    <property type="molecule type" value="Genomic_DNA"/>
</dbReference>
<dbReference type="OrthoDB" id="432544at2759"/>
<evidence type="ECO:0000256" key="1">
    <source>
        <dbReference type="ARBA" id="ARBA00010662"/>
    </source>
</evidence>
<dbReference type="GO" id="GO:0017057">
    <property type="term" value="F:6-phosphogluconolactonase activity"/>
    <property type="evidence" value="ECO:0007669"/>
    <property type="project" value="UniProtKB-UniRule"/>
</dbReference>
<proteinExistence type="inferred from homology"/>
<dbReference type="InterPro" id="IPR037171">
    <property type="entry name" value="NagB/RpiA_transferase-like"/>
</dbReference>
<dbReference type="Gene3D" id="3.40.50.1360">
    <property type="match status" value="1"/>
</dbReference>
<dbReference type="InterPro" id="IPR006148">
    <property type="entry name" value="Glc/Gal-6P_isomerase"/>
</dbReference>
<dbReference type="eggNOG" id="KOG3147">
    <property type="taxonomic scope" value="Eukaryota"/>
</dbReference>
<evidence type="ECO:0000313" key="5">
    <source>
        <dbReference type="Proteomes" id="UP000054408"/>
    </source>
</evidence>
<dbReference type="RefSeq" id="XP_013763064.1">
    <property type="nucleotide sequence ID" value="XM_013907610.1"/>
</dbReference>
<dbReference type="SUPFAM" id="SSF100950">
    <property type="entry name" value="NagB/RpiA/CoA transferase-like"/>
    <property type="match status" value="1"/>
</dbReference>
<dbReference type="UniPathway" id="UPA00115">
    <property type="reaction ID" value="UER00409"/>
</dbReference>
<comment type="pathway">
    <text evidence="2">Carbohydrate degradation; pentose phosphate pathway; D-ribulose 5-phosphate from D-glucose 6-phosphate (oxidative stage): step 2/3.</text>
</comment>